<dbReference type="AlphaFoldDB" id="A0A1F8BXG0"/>
<feature type="domain" description="LysM" evidence="1">
    <location>
        <begin position="91"/>
        <end position="138"/>
    </location>
</feature>
<dbReference type="Pfam" id="PF01476">
    <property type="entry name" value="LysM"/>
    <property type="match status" value="2"/>
</dbReference>
<sequence>MPFDNGSATENQEATVGATYTVKAGDTLWSIAEDAYASGYNWTDIAKANKLTDANQIEVGQKLTIPDVEASVKTVAERGTIEQKTDSIAGATYTVVHGDSLWEIAVRAYGDGYQWVNIARENNLTNPNVIHAGNVLTLPR</sequence>
<feature type="domain" description="LysM" evidence="1">
    <location>
        <begin position="18"/>
        <end position="65"/>
    </location>
</feature>
<protein>
    <recommendedName>
        <fullName evidence="1">LysM domain-containing protein</fullName>
    </recommendedName>
</protein>
<dbReference type="Gene3D" id="3.10.350.10">
    <property type="entry name" value="LysM domain"/>
    <property type="match status" value="2"/>
</dbReference>
<dbReference type="PROSITE" id="PS51782">
    <property type="entry name" value="LYSM"/>
    <property type="match status" value="2"/>
</dbReference>
<dbReference type="InterPro" id="IPR052196">
    <property type="entry name" value="Bact_Kbp"/>
</dbReference>
<dbReference type="STRING" id="1802525.A2975_05390"/>
<dbReference type="EMBL" id="MGHL01000019">
    <property type="protein sequence ID" value="OGM68746.1"/>
    <property type="molecule type" value="Genomic_DNA"/>
</dbReference>
<reference evidence="2 3" key="1">
    <citation type="journal article" date="2016" name="Nat. Commun.">
        <title>Thousands of microbial genomes shed light on interconnected biogeochemical processes in an aquifer system.</title>
        <authorList>
            <person name="Anantharaman K."/>
            <person name="Brown C.T."/>
            <person name="Hug L.A."/>
            <person name="Sharon I."/>
            <person name="Castelle C.J."/>
            <person name="Probst A.J."/>
            <person name="Thomas B.C."/>
            <person name="Singh A."/>
            <person name="Wilkins M.J."/>
            <person name="Karaoz U."/>
            <person name="Brodie E.L."/>
            <person name="Williams K.H."/>
            <person name="Hubbard S.S."/>
            <person name="Banfield J.F."/>
        </authorList>
    </citation>
    <scope>NUCLEOTIDE SEQUENCE [LARGE SCALE GENOMIC DNA]</scope>
</reference>
<proteinExistence type="predicted"/>
<gene>
    <name evidence="2" type="ORF">A2975_05390</name>
</gene>
<dbReference type="Proteomes" id="UP000178429">
    <property type="component" value="Unassembled WGS sequence"/>
</dbReference>
<dbReference type="InterPro" id="IPR018392">
    <property type="entry name" value="LysM"/>
</dbReference>
<evidence type="ECO:0000313" key="2">
    <source>
        <dbReference type="EMBL" id="OGM68746.1"/>
    </source>
</evidence>
<evidence type="ECO:0000313" key="3">
    <source>
        <dbReference type="Proteomes" id="UP000178429"/>
    </source>
</evidence>
<dbReference type="InterPro" id="IPR036779">
    <property type="entry name" value="LysM_dom_sf"/>
</dbReference>
<evidence type="ECO:0000259" key="1">
    <source>
        <dbReference type="PROSITE" id="PS51782"/>
    </source>
</evidence>
<comment type="caution">
    <text evidence="2">The sequence shown here is derived from an EMBL/GenBank/DDBJ whole genome shotgun (WGS) entry which is preliminary data.</text>
</comment>
<organism evidence="2 3">
    <name type="scientific">Candidatus Woesebacteria bacterium RIFCSPLOWO2_01_FULL_44_14</name>
    <dbReference type="NCBI Taxonomy" id="1802525"/>
    <lineage>
        <taxon>Bacteria</taxon>
        <taxon>Candidatus Woeseibacteriota</taxon>
    </lineage>
</organism>
<name>A0A1F8BXG0_9BACT</name>
<dbReference type="CDD" id="cd00118">
    <property type="entry name" value="LysM"/>
    <property type="match status" value="2"/>
</dbReference>
<dbReference type="SMART" id="SM00257">
    <property type="entry name" value="LysM"/>
    <property type="match status" value="2"/>
</dbReference>
<dbReference type="PANTHER" id="PTHR34700">
    <property type="entry name" value="POTASSIUM BINDING PROTEIN KBP"/>
    <property type="match status" value="1"/>
</dbReference>
<dbReference type="SUPFAM" id="SSF54106">
    <property type="entry name" value="LysM domain"/>
    <property type="match status" value="2"/>
</dbReference>
<dbReference type="PANTHER" id="PTHR34700:SF4">
    <property type="entry name" value="PHAGE-LIKE ELEMENT PBSX PROTEIN XKDP"/>
    <property type="match status" value="1"/>
</dbReference>
<accession>A0A1F8BXG0</accession>